<dbReference type="InterPro" id="IPR003439">
    <property type="entry name" value="ABC_transporter-like_ATP-bd"/>
</dbReference>
<dbReference type="InterPro" id="IPR027417">
    <property type="entry name" value="P-loop_NTPase"/>
</dbReference>
<dbReference type="SUPFAM" id="SSF52540">
    <property type="entry name" value="P-loop containing nucleoside triphosphate hydrolases"/>
    <property type="match status" value="2"/>
</dbReference>
<dbReference type="GO" id="GO:0016887">
    <property type="term" value="F:ATP hydrolysis activity"/>
    <property type="evidence" value="ECO:0007669"/>
    <property type="project" value="InterPro"/>
</dbReference>
<evidence type="ECO:0000259" key="6">
    <source>
        <dbReference type="PROSITE" id="PS50893"/>
    </source>
</evidence>
<comment type="caution">
    <text evidence="7">The sequence shown here is derived from an EMBL/GenBank/DDBJ whole genome shotgun (WGS) entry which is preliminary data.</text>
</comment>
<feature type="coiled-coil region" evidence="4">
    <location>
        <begin position="123"/>
        <end position="150"/>
    </location>
</feature>
<dbReference type="InterPro" id="IPR017871">
    <property type="entry name" value="ABC_transporter-like_CS"/>
</dbReference>
<organism evidence="7 8">
    <name type="scientific">Dictyostelium firmibasis</name>
    <dbReference type="NCBI Taxonomy" id="79012"/>
    <lineage>
        <taxon>Eukaryota</taxon>
        <taxon>Amoebozoa</taxon>
        <taxon>Evosea</taxon>
        <taxon>Eumycetozoa</taxon>
        <taxon>Dictyostelia</taxon>
        <taxon>Dictyosteliales</taxon>
        <taxon>Dictyosteliaceae</taxon>
        <taxon>Dictyostelium</taxon>
    </lineage>
</organism>
<keyword evidence="4" id="KW-0175">Coiled coil</keyword>
<name>A0AAN7U832_9MYCE</name>
<dbReference type="CDD" id="cd03221">
    <property type="entry name" value="ABCF_EF-3"/>
    <property type="match status" value="2"/>
</dbReference>
<dbReference type="InterPro" id="IPR050611">
    <property type="entry name" value="ABCF"/>
</dbReference>
<dbReference type="Proteomes" id="UP001344447">
    <property type="component" value="Unassembled WGS sequence"/>
</dbReference>
<dbReference type="EMBL" id="JAVFKY010000002">
    <property type="protein sequence ID" value="KAK5581235.1"/>
    <property type="molecule type" value="Genomic_DNA"/>
</dbReference>
<evidence type="ECO:0000256" key="5">
    <source>
        <dbReference type="SAM" id="MobiDB-lite"/>
    </source>
</evidence>
<dbReference type="InterPro" id="IPR032781">
    <property type="entry name" value="ABC_tran_Xtn"/>
</dbReference>
<dbReference type="PANTHER" id="PTHR19211:SF15">
    <property type="entry name" value="ATP-BINDING CASSETTE SUB-FAMILY F MEMBER 2"/>
    <property type="match status" value="1"/>
</dbReference>
<dbReference type="FunFam" id="3.40.50.300:FF:000618">
    <property type="entry name" value="ATP-binding cassette (ABC) transporter, putative"/>
    <property type="match status" value="1"/>
</dbReference>
<evidence type="ECO:0000313" key="8">
    <source>
        <dbReference type="Proteomes" id="UP001344447"/>
    </source>
</evidence>
<evidence type="ECO:0000256" key="4">
    <source>
        <dbReference type="SAM" id="Coils"/>
    </source>
</evidence>
<dbReference type="PROSITE" id="PS00211">
    <property type="entry name" value="ABC_TRANSPORTER_1"/>
    <property type="match status" value="1"/>
</dbReference>
<gene>
    <name evidence="7" type="ORF">RB653_001266</name>
</gene>
<dbReference type="Gene3D" id="3.40.50.300">
    <property type="entry name" value="P-loop containing nucleotide triphosphate hydrolases"/>
    <property type="match status" value="2"/>
</dbReference>
<dbReference type="PANTHER" id="PTHR19211">
    <property type="entry name" value="ATP-BINDING TRANSPORT PROTEIN-RELATED"/>
    <property type="match status" value="1"/>
</dbReference>
<protein>
    <recommendedName>
        <fullName evidence="6">ABC transporter domain-containing protein</fullName>
    </recommendedName>
</protein>
<feature type="compositionally biased region" description="Basic residues" evidence="5">
    <location>
        <begin position="1"/>
        <end position="10"/>
    </location>
</feature>
<dbReference type="PROSITE" id="PS50893">
    <property type="entry name" value="ABC_TRANSPORTER_2"/>
    <property type="match status" value="2"/>
</dbReference>
<keyword evidence="2" id="KW-0547">Nucleotide-binding</keyword>
<dbReference type="FunFam" id="3.40.50.300:FF:000104">
    <property type="entry name" value="ATP-binding cassette sub-family F member 3"/>
    <property type="match status" value="1"/>
</dbReference>
<keyword evidence="8" id="KW-1185">Reference proteome</keyword>
<feature type="domain" description="ABC transporter" evidence="6">
    <location>
        <begin position="53"/>
        <end position="294"/>
    </location>
</feature>
<feature type="region of interest" description="Disordered" evidence="5">
    <location>
        <begin position="1"/>
        <end position="32"/>
    </location>
</feature>
<keyword evidence="3" id="KW-0067">ATP-binding</keyword>
<dbReference type="GO" id="GO:0005524">
    <property type="term" value="F:ATP binding"/>
    <property type="evidence" value="ECO:0007669"/>
    <property type="project" value="UniProtKB-KW"/>
</dbReference>
<sequence length="590" mass="66945">MAKKGGKNNKSKKEVTPPPSDTEDEVQDKFKEMRLNSFTATGSLASKDSSRDVKIEQVTLTFHGKELLSDTTVEINFGRRYGLIGQNGCGKSTFFQCLAVRELPIPKHIDIFHLSEEAAPTEKTALQSVIDDAEREVKRLEAEEERLLEEEGPDSEELFDVYERLERLDPTTFIPRASEILIGLGFTSQTMLKKTKDLSGGWRMRVSLAKALFIRPTLLLLDEPTNHLDLGACVWLEDYLSKYDRSLFIISHSQDFLNSVCTNIIHMTQSKLKYYGGNYDTFIKTKAELEVNQMKAYHKQQEEIAHIKSFIASCGTYSNLVRQGKSKQKIIDKMEEAGLVERVQDDKIYSFDFPPCGELAPPVMHFDNVTFSYSGKEADVLYRNLDLAIDLDSRIALVGPNGVGKSTLLKLMVGQITPTTGFIKKHSHLKMARYHQHAHEVLDLTMTPLDFVKSKFSQMNKDTEEWRREIGRFGITGKAQTELIGCMSDGIKSRLIFCLMSLENPHLLLLDEPTNHLDMECIDSLASAINKFPGGMILVSHDFRLISQVAEEIWVCDNKTITKWSGDITTYKEKLKNDMKNHVKQHSLKN</sequence>
<dbReference type="AlphaFoldDB" id="A0AAN7U832"/>
<feature type="domain" description="ABC transporter" evidence="6">
    <location>
        <begin position="364"/>
        <end position="583"/>
    </location>
</feature>
<dbReference type="SMART" id="SM00382">
    <property type="entry name" value="AAA"/>
    <property type="match status" value="2"/>
</dbReference>
<dbReference type="Pfam" id="PF12848">
    <property type="entry name" value="ABC_tran_Xtn"/>
    <property type="match status" value="1"/>
</dbReference>
<reference evidence="7 8" key="1">
    <citation type="submission" date="2023-11" db="EMBL/GenBank/DDBJ databases">
        <title>Dfirmibasis_genome.</title>
        <authorList>
            <person name="Edelbroek B."/>
            <person name="Kjellin J."/>
            <person name="Jerlstrom-Hultqvist J."/>
            <person name="Soderbom F."/>
        </authorList>
    </citation>
    <scope>NUCLEOTIDE SEQUENCE [LARGE SCALE GENOMIC DNA]</scope>
    <source>
        <strain evidence="7 8">TNS-C-14</strain>
    </source>
</reference>
<proteinExistence type="predicted"/>
<dbReference type="GO" id="GO:0031288">
    <property type="term" value="P:sorocarp morphogenesis"/>
    <property type="evidence" value="ECO:0007669"/>
    <property type="project" value="UniProtKB-ARBA"/>
</dbReference>
<evidence type="ECO:0000256" key="1">
    <source>
        <dbReference type="ARBA" id="ARBA00022737"/>
    </source>
</evidence>
<accession>A0AAN7U832</accession>
<evidence type="ECO:0000313" key="7">
    <source>
        <dbReference type="EMBL" id="KAK5581235.1"/>
    </source>
</evidence>
<evidence type="ECO:0000256" key="2">
    <source>
        <dbReference type="ARBA" id="ARBA00022741"/>
    </source>
</evidence>
<keyword evidence="1" id="KW-0677">Repeat</keyword>
<evidence type="ECO:0000256" key="3">
    <source>
        <dbReference type="ARBA" id="ARBA00022840"/>
    </source>
</evidence>
<dbReference type="InterPro" id="IPR003593">
    <property type="entry name" value="AAA+_ATPase"/>
</dbReference>
<dbReference type="Pfam" id="PF00005">
    <property type="entry name" value="ABC_tran"/>
    <property type="match status" value="2"/>
</dbReference>